<evidence type="ECO:0000313" key="3">
    <source>
        <dbReference type="Proteomes" id="UP000242942"/>
    </source>
</evidence>
<dbReference type="Pfam" id="PF05795">
    <property type="entry name" value="Plasmodium_Vir"/>
    <property type="match status" value="3"/>
</dbReference>
<proteinExistence type="predicted"/>
<keyword evidence="1" id="KW-0472">Membrane</keyword>
<dbReference type="VEuPathDB" id="PlasmoDB:POWCR01_000104900"/>
<dbReference type="Proteomes" id="UP000242942">
    <property type="component" value="Unassembled WGS sequence"/>
</dbReference>
<accession>A0A1D3JDY2</accession>
<gene>
    <name evidence="2" type="primary">PocGH01_00036300</name>
    <name evidence="2" type="ORF">POCGH01_00036300</name>
</gene>
<dbReference type="VEuPathDB" id="PlasmoDB:PocGH01_00036300"/>
<keyword evidence="3" id="KW-1185">Reference proteome</keyword>
<reference evidence="2 3" key="1">
    <citation type="submission" date="2016-06" db="EMBL/GenBank/DDBJ databases">
        <authorList>
            <consortium name="Pathogen Informatics"/>
        </authorList>
    </citation>
    <scope>NUCLEOTIDE SEQUENCE [LARGE SCALE GENOMIC DNA]</scope>
    <source>
        <strain evidence="2">PocGH01</strain>
    </source>
</reference>
<evidence type="ECO:0000313" key="2">
    <source>
        <dbReference type="EMBL" id="SBT84017.1"/>
    </source>
</evidence>
<evidence type="ECO:0000256" key="1">
    <source>
        <dbReference type="SAM" id="Phobius"/>
    </source>
</evidence>
<name>A0A1D3JDY2_PLAOA</name>
<dbReference type="OrthoDB" id="382814at2759"/>
<keyword evidence="1" id="KW-0812">Transmembrane</keyword>
<dbReference type="EMBL" id="FLRI01000288">
    <property type="protein sequence ID" value="SBT84017.1"/>
    <property type="molecule type" value="Genomic_DNA"/>
</dbReference>
<organism evidence="2 3">
    <name type="scientific">Plasmodium ovale</name>
    <name type="common">malaria parasite P. ovale</name>
    <dbReference type="NCBI Taxonomy" id="36330"/>
    <lineage>
        <taxon>Eukaryota</taxon>
        <taxon>Sar</taxon>
        <taxon>Alveolata</taxon>
        <taxon>Apicomplexa</taxon>
        <taxon>Aconoidasida</taxon>
        <taxon>Haemosporida</taxon>
        <taxon>Plasmodiidae</taxon>
        <taxon>Plasmodium</taxon>
        <taxon>Plasmodium (Plasmodium)</taxon>
    </lineage>
</organism>
<dbReference type="AlphaFoldDB" id="A0A1D3JDY2"/>
<sequence length="868" mass="104393">MNRLGPYPHLKKSELYKSYREFNRNYTPDKNLFSSLSLNTSEDVYIRKVYKRLWINLYRLSQNAKDFHYITKENGKLCTYLKYWFYDKLLHKRTSDTEINVFFNVFEKLTVHLFPRNDCPCEFYRMSIKEIKEIKKLYDYFVFYDGFNYENIINNDTHNSVHCDYLKEAIEEYGKKKEECASLNSKGYCKEFKKNIETYINRDKLTSFKEKCKVEKRIASSEKTVDTEVTLNTDLMKIAEMFISVCNLWDIFINFFCIFMGDFLNVVPLNEFYNALNLWYDNYISGSCICKIFIRDDIPDSHKVRIFCNNLKEMLDRWDHLSDIFKINYGKNNYCDYFNYWIHYRIIKDSFSSKGVQYLYDAWDAINRNKKTKNNYCSKKISNIDQESFKKKKQLYEFLEYFNTIKDKMYNTNTSHQSEYCNFIKAHFELYLDMERNNISQVYNEEIKIFQRKINCELSFLKKKCPEMCLDLVFQANSGSLCSTKHHREVQQKEHIEELLPKISEVYNILNNEENIDNYCSNCNYILSLEKHYPGINKLCKKMARNLRELSKMSNSDSKNRCEYISHWIYDEIKKKFSNNFNYIGDIGFVNILIDIVFHINDKLKKNYCRIDYDRNDSFEELKEMKDLREFFKNNDSIKDKISSVNDKKREFCDYVTYIYGIYKKNIKKCCAYYYEGEYYMENCENYFKCDQIFDPNKLLISLNCNTKVPIDDSKKVYEGATIDYIAKYITKKSSEQAKSLSKVEKDALNMTRHDESGLISDPLNKPGKEENGLLRDPFYIAVFSIFSILGILFLFFCLYKVNKYSILKYKYFMFTPFGSYMNNKSSRERRNEADFYDEYTLELSRQNSKYSSMNSKNRRYQLAYHTE</sequence>
<dbReference type="InterPro" id="IPR008780">
    <property type="entry name" value="Plasmodium_Vir"/>
</dbReference>
<feature type="transmembrane region" description="Helical" evidence="1">
    <location>
        <begin position="779"/>
        <end position="800"/>
    </location>
</feature>
<protein>
    <submittedName>
        <fullName evidence="2">PIR protein</fullName>
    </submittedName>
</protein>
<keyword evidence="1" id="KW-1133">Transmembrane helix</keyword>